<proteinExistence type="predicted"/>
<name>A0A644YQR2_9ZZZZ</name>
<protein>
    <submittedName>
        <fullName evidence="1">Uncharacterized protein</fullName>
    </submittedName>
</protein>
<dbReference type="AlphaFoldDB" id="A0A644YQR2"/>
<organism evidence="1">
    <name type="scientific">bioreactor metagenome</name>
    <dbReference type="NCBI Taxonomy" id="1076179"/>
    <lineage>
        <taxon>unclassified sequences</taxon>
        <taxon>metagenomes</taxon>
        <taxon>ecological metagenomes</taxon>
    </lineage>
</organism>
<sequence>MTFIYQDKDVVTFEWLSDFVYRCHKFINDCCHNRIAFTLQQLNKSLARCCIFDKFSAFAKCPRNLIIEISTIGYKNNFWIFYCGLHGDRLSQHDHCEGFSTTLCVPDNSPFASPPFNGKDFSD</sequence>
<dbReference type="EMBL" id="VSSQ01005847">
    <property type="protein sequence ID" value="MPM30649.1"/>
    <property type="molecule type" value="Genomic_DNA"/>
</dbReference>
<evidence type="ECO:0000313" key="1">
    <source>
        <dbReference type="EMBL" id="MPM30649.1"/>
    </source>
</evidence>
<reference evidence="1" key="1">
    <citation type="submission" date="2019-08" db="EMBL/GenBank/DDBJ databases">
        <authorList>
            <person name="Kucharzyk K."/>
            <person name="Murdoch R.W."/>
            <person name="Higgins S."/>
            <person name="Loffler F."/>
        </authorList>
    </citation>
    <scope>NUCLEOTIDE SEQUENCE</scope>
</reference>
<accession>A0A644YQR2</accession>
<gene>
    <name evidence="1" type="ORF">SDC9_77199</name>
</gene>
<comment type="caution">
    <text evidence="1">The sequence shown here is derived from an EMBL/GenBank/DDBJ whole genome shotgun (WGS) entry which is preliminary data.</text>
</comment>